<dbReference type="PANTHER" id="PTHR30041">
    <property type="entry name" value="ARSENATE REDUCTASE"/>
    <property type="match status" value="1"/>
</dbReference>
<evidence type="ECO:0008006" key="5">
    <source>
        <dbReference type="Google" id="ProtNLM"/>
    </source>
</evidence>
<comment type="similarity">
    <text evidence="1 2">Belongs to the ArsC family.</text>
</comment>
<gene>
    <name evidence="3" type="ORF">GCM10008927_00380</name>
</gene>
<protein>
    <recommendedName>
        <fullName evidence="5">Arsenate reductase</fullName>
    </recommendedName>
</protein>
<keyword evidence="4" id="KW-1185">Reference proteome</keyword>
<proteinExistence type="inferred from homology"/>
<dbReference type="PANTHER" id="PTHR30041:SF8">
    <property type="entry name" value="PROTEIN YFFB"/>
    <property type="match status" value="1"/>
</dbReference>
<reference evidence="4" key="1">
    <citation type="journal article" date="2019" name="Int. J. Syst. Evol. Microbiol.">
        <title>The Global Catalogue of Microorganisms (GCM) 10K type strain sequencing project: providing services to taxonomists for standard genome sequencing and annotation.</title>
        <authorList>
            <consortium name="The Broad Institute Genomics Platform"/>
            <consortium name="The Broad Institute Genome Sequencing Center for Infectious Disease"/>
            <person name="Wu L."/>
            <person name="Ma J."/>
        </authorList>
    </citation>
    <scope>NUCLEOTIDE SEQUENCE [LARGE SCALE GENOMIC DNA]</scope>
    <source>
        <strain evidence="4">KCTC 32465</strain>
    </source>
</reference>
<sequence length="110" mass="12165">MALTLYGLKNCDTCRKALKVCRAFDDETTFVDVRADGISRADLERFYGAFGAALLNTRSTTWRGLDDAERTRDPIDLLMAHPALMKRPVIDHDGDLTLGWGADVAAKFTA</sequence>
<evidence type="ECO:0000256" key="2">
    <source>
        <dbReference type="PROSITE-ProRule" id="PRU01282"/>
    </source>
</evidence>
<name>A0ABQ3CSQ3_9RHOB</name>
<dbReference type="Gene3D" id="3.40.30.10">
    <property type="entry name" value="Glutaredoxin"/>
    <property type="match status" value="1"/>
</dbReference>
<dbReference type="Pfam" id="PF03960">
    <property type="entry name" value="ArsC"/>
    <property type="match status" value="1"/>
</dbReference>
<dbReference type="PROSITE" id="PS51353">
    <property type="entry name" value="ARSC"/>
    <property type="match status" value="1"/>
</dbReference>
<dbReference type="InterPro" id="IPR006660">
    <property type="entry name" value="Arsenate_reductase-like"/>
</dbReference>
<evidence type="ECO:0000313" key="3">
    <source>
        <dbReference type="EMBL" id="GHA40217.1"/>
    </source>
</evidence>
<evidence type="ECO:0000256" key="1">
    <source>
        <dbReference type="ARBA" id="ARBA00007198"/>
    </source>
</evidence>
<evidence type="ECO:0000313" key="4">
    <source>
        <dbReference type="Proteomes" id="UP000634455"/>
    </source>
</evidence>
<dbReference type="EMBL" id="BMZF01000001">
    <property type="protein sequence ID" value="GHA40217.1"/>
    <property type="molecule type" value="Genomic_DNA"/>
</dbReference>
<organism evidence="3 4">
    <name type="scientific">Paramylibacter ulvae</name>
    <dbReference type="NCBI Taxonomy" id="1651968"/>
    <lineage>
        <taxon>Bacteria</taxon>
        <taxon>Pseudomonadati</taxon>
        <taxon>Pseudomonadota</taxon>
        <taxon>Alphaproteobacteria</taxon>
        <taxon>Rhodobacterales</taxon>
        <taxon>Paracoccaceae</taxon>
        <taxon>Paramylibacter</taxon>
    </lineage>
</organism>
<dbReference type="Proteomes" id="UP000634455">
    <property type="component" value="Unassembled WGS sequence"/>
</dbReference>
<dbReference type="SUPFAM" id="SSF52833">
    <property type="entry name" value="Thioredoxin-like"/>
    <property type="match status" value="1"/>
</dbReference>
<dbReference type="InterPro" id="IPR036249">
    <property type="entry name" value="Thioredoxin-like_sf"/>
</dbReference>
<accession>A0ABQ3CSQ3</accession>
<comment type="caution">
    <text evidence="3">The sequence shown here is derived from an EMBL/GenBank/DDBJ whole genome shotgun (WGS) entry which is preliminary data.</text>
</comment>